<evidence type="ECO:0000256" key="2">
    <source>
        <dbReference type="ARBA" id="ARBA00022679"/>
    </source>
</evidence>
<dbReference type="Proteomes" id="UP000738431">
    <property type="component" value="Chromosome"/>
</dbReference>
<accession>A0ABZ1C6S2</accession>
<evidence type="ECO:0000256" key="3">
    <source>
        <dbReference type="ARBA" id="ARBA00022777"/>
    </source>
</evidence>
<comment type="similarity">
    <text evidence="1">Belongs to the carbohydrate kinase PfkB family.</text>
</comment>
<dbReference type="RefSeq" id="WP_221029480.1">
    <property type="nucleotide sequence ID" value="NZ_CP139781.1"/>
</dbReference>
<evidence type="ECO:0000313" key="5">
    <source>
        <dbReference type="EMBL" id="WRQ87107.1"/>
    </source>
</evidence>
<dbReference type="Pfam" id="PF00294">
    <property type="entry name" value="PfkB"/>
    <property type="match status" value="1"/>
</dbReference>
<dbReference type="GO" id="GO:0016301">
    <property type="term" value="F:kinase activity"/>
    <property type="evidence" value="ECO:0007669"/>
    <property type="project" value="UniProtKB-KW"/>
</dbReference>
<evidence type="ECO:0000313" key="6">
    <source>
        <dbReference type="Proteomes" id="UP000738431"/>
    </source>
</evidence>
<keyword evidence="6" id="KW-1185">Reference proteome</keyword>
<dbReference type="InterPro" id="IPR029056">
    <property type="entry name" value="Ribokinase-like"/>
</dbReference>
<proteinExistence type="inferred from homology"/>
<dbReference type="PANTHER" id="PTHR43320">
    <property type="entry name" value="SUGAR KINASE"/>
    <property type="match status" value="1"/>
</dbReference>
<dbReference type="PROSITE" id="PS00584">
    <property type="entry name" value="PFKB_KINASES_2"/>
    <property type="match status" value="1"/>
</dbReference>
<sequence length="330" mass="34644">MSASAIDLIGVGSPIMDLLAPVPEDFLTQHVAGDKGGMVLVNDAEMSGILAHLPTAPATSTGGSAANATLNATRLGLRTTFLGKLGNCDVAATYRNRFAALGIDTSRFKTGTVPNARSLILTTPDADRTMRTDLGAAMTLSPDEISPADFAGCRHAHIEGYLVFNEALINAVLAAARTAGCTVSMDLASFEVINATRPWIFSQLAEGFDIIFANEDEIRALFEDTTTPYDQLARRLASHGVTAAVKVGKDGAWIARGDELHRIEPVLVDNVVDTNGAGDSWAAGFLSAHLRGKSLAESGRIASHVGAETVKHLGPIIPDEAFAPLKARLG</sequence>
<name>A0ABZ1C6S2_9BACT</name>
<dbReference type="CDD" id="cd01168">
    <property type="entry name" value="adenosine_kinase"/>
    <property type="match status" value="1"/>
</dbReference>
<evidence type="ECO:0000256" key="1">
    <source>
        <dbReference type="ARBA" id="ARBA00010688"/>
    </source>
</evidence>
<keyword evidence="2" id="KW-0808">Transferase</keyword>
<dbReference type="InterPro" id="IPR002173">
    <property type="entry name" value="Carboh/pur_kinase_PfkB_CS"/>
</dbReference>
<dbReference type="InterPro" id="IPR011611">
    <property type="entry name" value="PfkB_dom"/>
</dbReference>
<organism evidence="5 6">
    <name type="scientific">Actomonas aquatica</name>
    <dbReference type="NCBI Taxonomy" id="2866162"/>
    <lineage>
        <taxon>Bacteria</taxon>
        <taxon>Pseudomonadati</taxon>
        <taxon>Verrucomicrobiota</taxon>
        <taxon>Opitutia</taxon>
        <taxon>Opitutales</taxon>
        <taxon>Opitutaceae</taxon>
        <taxon>Actomonas</taxon>
    </lineage>
</organism>
<dbReference type="InterPro" id="IPR052700">
    <property type="entry name" value="Carb_kinase_PfkB-like"/>
</dbReference>
<protein>
    <submittedName>
        <fullName evidence="5">Adenosine kinase</fullName>
    </submittedName>
</protein>
<evidence type="ECO:0000259" key="4">
    <source>
        <dbReference type="Pfam" id="PF00294"/>
    </source>
</evidence>
<dbReference type="SUPFAM" id="SSF53613">
    <property type="entry name" value="Ribokinase-like"/>
    <property type="match status" value="1"/>
</dbReference>
<dbReference type="PANTHER" id="PTHR43320:SF1">
    <property type="entry name" value="OS01G0105900 PROTEIN"/>
    <property type="match status" value="1"/>
</dbReference>
<dbReference type="Gene3D" id="3.40.1190.20">
    <property type="match status" value="1"/>
</dbReference>
<gene>
    <name evidence="5" type="ORF">K1X11_020010</name>
</gene>
<reference evidence="5 6" key="2">
    <citation type="submission" date="2023-12" db="EMBL/GenBank/DDBJ databases">
        <title>Description of an unclassified Opitutus bacterium of Verrucomicrobiota.</title>
        <authorList>
            <person name="Zhang D.-F."/>
        </authorList>
    </citation>
    <scope>NUCLEOTIDE SEQUENCE [LARGE SCALE GENOMIC DNA]</scope>
    <source>
        <strain evidence="5 6">WL0086</strain>
    </source>
</reference>
<dbReference type="EMBL" id="CP139781">
    <property type="protein sequence ID" value="WRQ87107.1"/>
    <property type="molecule type" value="Genomic_DNA"/>
</dbReference>
<keyword evidence="3 5" id="KW-0418">Kinase</keyword>
<reference evidence="5 6" key="1">
    <citation type="submission" date="2021-08" db="EMBL/GenBank/DDBJ databases">
        <authorList>
            <person name="Zhang D."/>
            <person name="Zhang A."/>
            <person name="Wang L."/>
        </authorList>
    </citation>
    <scope>NUCLEOTIDE SEQUENCE [LARGE SCALE GENOMIC DNA]</scope>
    <source>
        <strain evidence="5 6">WL0086</strain>
    </source>
</reference>
<feature type="domain" description="Carbohydrate kinase PfkB" evidence="4">
    <location>
        <begin position="56"/>
        <end position="318"/>
    </location>
</feature>